<evidence type="ECO:0000313" key="3">
    <source>
        <dbReference type="EMBL" id="KAF6802924.1"/>
    </source>
</evidence>
<keyword evidence="2" id="KW-0812">Transmembrane</keyword>
<feature type="transmembrane region" description="Helical" evidence="2">
    <location>
        <begin position="158"/>
        <end position="176"/>
    </location>
</feature>
<gene>
    <name evidence="3" type="ORF">CSOJ01_11249</name>
</gene>
<proteinExistence type="predicted"/>
<accession>A0A8H6MNB8</accession>
<dbReference type="EMBL" id="WIGN01000254">
    <property type="protein sequence ID" value="KAF6802924.1"/>
    <property type="molecule type" value="Genomic_DNA"/>
</dbReference>
<protein>
    <submittedName>
        <fullName evidence="3">Uncharacterized protein</fullName>
    </submittedName>
</protein>
<dbReference type="AlphaFoldDB" id="A0A8H6MNB8"/>
<reference evidence="3 4" key="1">
    <citation type="journal article" date="2020" name="Phytopathology">
        <title>Genome Sequence Resources of Colletotrichum truncatum, C. plurivorum, C. musicola, and C. sojae: Four Species Pathogenic to Soybean (Glycine max).</title>
        <authorList>
            <person name="Rogerio F."/>
            <person name="Boufleur T.R."/>
            <person name="Ciampi-Guillardi M."/>
            <person name="Sukno S.A."/>
            <person name="Thon M.R."/>
            <person name="Massola Junior N.S."/>
            <person name="Baroncelli R."/>
        </authorList>
    </citation>
    <scope>NUCLEOTIDE SEQUENCE [LARGE SCALE GENOMIC DNA]</scope>
    <source>
        <strain evidence="3 4">LFN0009</strain>
    </source>
</reference>
<feature type="transmembrane region" description="Helical" evidence="2">
    <location>
        <begin position="604"/>
        <end position="625"/>
    </location>
</feature>
<keyword evidence="4" id="KW-1185">Reference proteome</keyword>
<keyword evidence="2" id="KW-0472">Membrane</keyword>
<feature type="transmembrane region" description="Helical" evidence="2">
    <location>
        <begin position="95"/>
        <end position="119"/>
    </location>
</feature>
<comment type="caution">
    <text evidence="3">The sequence shown here is derived from an EMBL/GenBank/DDBJ whole genome shotgun (WGS) entry which is preliminary data.</text>
</comment>
<feature type="region of interest" description="Disordered" evidence="1">
    <location>
        <begin position="1"/>
        <end position="30"/>
    </location>
</feature>
<evidence type="ECO:0000256" key="1">
    <source>
        <dbReference type="SAM" id="MobiDB-lite"/>
    </source>
</evidence>
<name>A0A8H6MNB8_9PEZI</name>
<feature type="transmembrane region" description="Helical" evidence="2">
    <location>
        <begin position="60"/>
        <end position="83"/>
    </location>
</feature>
<evidence type="ECO:0000313" key="4">
    <source>
        <dbReference type="Proteomes" id="UP000652219"/>
    </source>
</evidence>
<sequence length="702" mass="76643">MSFPTDPNAIPREAVSNVGRHNPSPSEADKNLAGYSAVAIDDDATPRIEYPGRKLDIPTILTDLAAVALPLAMVVYVVALWRLDGAHVVEDSHGSWLNAITVLATAFPILFASIVGRLMSEAARWKLERGATVGVLEQLMGSRTVGATALTMIEFRSLNILSVLLLLVWAMSPLGAQSLLRVVGLRVDKEVEPSTAVYFDSSAESKLVEWADTETRGFSGPEEDSNYRFLASLYLSSVMASEAIKLDTMDLWGNVKIPILSELKGGWVDTPQEASLIQYSFLAGVPINNAHTDANTTLSVESEYVHLDCSNLTMNTFIDPRHPINSEVAFVGIESGMLEDAFSSEPPSPYTIVGAKKYQLPNGTWHGFNNSKVAPSWGLSLDRFVDPLWTGDNDTVPVKIDGYRYRLRFKVLRPALFADEDGIEAGSTNLRFDALCKTNEFTAKATLRTYCRVTQRYVESRVLCSRGASTRQNCRVVAHRPSQMKHATRDISDLSFPTVFRLISRELPRTIGGSASYQKEASLYYLQDPTLRGLKGSEENFLGNVTAGDISVRLAQLLNTYLQLSKLYVNVAGGSAEGAAFEPNITTAAKSARDVVLYDISGPWAALCLAASAVLLGAGLLSVVFKHKAKGPEVLGHASTVLRDSRYVDLDPGSKWMDGMKLSRSMKGQRIRFGLVRTKDNGEQMIGVGSQHETDRIDSCGS</sequence>
<keyword evidence="2" id="KW-1133">Transmembrane helix</keyword>
<organism evidence="3 4">
    <name type="scientific">Colletotrichum sojae</name>
    <dbReference type="NCBI Taxonomy" id="2175907"/>
    <lineage>
        <taxon>Eukaryota</taxon>
        <taxon>Fungi</taxon>
        <taxon>Dikarya</taxon>
        <taxon>Ascomycota</taxon>
        <taxon>Pezizomycotina</taxon>
        <taxon>Sordariomycetes</taxon>
        <taxon>Hypocreomycetidae</taxon>
        <taxon>Glomerellales</taxon>
        <taxon>Glomerellaceae</taxon>
        <taxon>Colletotrichum</taxon>
        <taxon>Colletotrichum orchidearum species complex</taxon>
    </lineage>
</organism>
<evidence type="ECO:0000256" key="2">
    <source>
        <dbReference type="SAM" id="Phobius"/>
    </source>
</evidence>
<dbReference type="Proteomes" id="UP000652219">
    <property type="component" value="Unassembled WGS sequence"/>
</dbReference>